<gene>
    <name evidence="1" type="ORF">S01H1_45484</name>
</gene>
<dbReference type="EMBL" id="BARS01029069">
    <property type="protein sequence ID" value="GAG00737.1"/>
    <property type="molecule type" value="Genomic_DNA"/>
</dbReference>
<proteinExistence type="predicted"/>
<comment type="caution">
    <text evidence="1">The sequence shown here is derived from an EMBL/GenBank/DDBJ whole genome shotgun (WGS) entry which is preliminary data.</text>
</comment>
<protein>
    <submittedName>
        <fullName evidence="1">Uncharacterized protein</fullName>
    </submittedName>
</protein>
<organism evidence="1">
    <name type="scientific">marine sediment metagenome</name>
    <dbReference type="NCBI Taxonomy" id="412755"/>
    <lineage>
        <taxon>unclassified sequences</taxon>
        <taxon>metagenomes</taxon>
        <taxon>ecological metagenomes</taxon>
    </lineage>
</organism>
<dbReference type="Gene3D" id="2.150.10.10">
    <property type="entry name" value="Serralysin-like metalloprotease, C-terminal"/>
    <property type="match status" value="1"/>
</dbReference>
<accession>X0UN62</accession>
<evidence type="ECO:0000313" key="1">
    <source>
        <dbReference type="EMBL" id="GAG00737.1"/>
    </source>
</evidence>
<feature type="non-terminal residue" evidence="1">
    <location>
        <position position="1"/>
    </location>
</feature>
<sequence length="254" mass="27160">AYGYKYNLATGTCSAFTTNFNIVGSVTERNKINLGTNNEIPANTQNNFVIGTNNLQDGFNNNTFILGNEHEIEAKIKNASILGGSRATVNRQSEVAIGGGQRAISDSTNAVTFNSKRKTSTLELSCVTIDNTATNMTIQGDGESFINVENNSIIGYDIYITRLELGGTSGTAGNYSYRNIRGAVKINQTGVMSFIVGFSRNIAKVGVNGTCIMADSTTGGVPSISVNVQDRNNVHNLWSANVVLHEVISETNIV</sequence>
<reference evidence="1" key="1">
    <citation type="journal article" date="2014" name="Front. Microbiol.">
        <title>High frequency of phylogenetically diverse reductive dehalogenase-homologous genes in deep subseafloor sedimentary metagenomes.</title>
        <authorList>
            <person name="Kawai M."/>
            <person name="Futagami T."/>
            <person name="Toyoda A."/>
            <person name="Takaki Y."/>
            <person name="Nishi S."/>
            <person name="Hori S."/>
            <person name="Arai W."/>
            <person name="Tsubouchi T."/>
            <person name="Morono Y."/>
            <person name="Uchiyama I."/>
            <person name="Ito T."/>
            <person name="Fujiyama A."/>
            <person name="Inagaki F."/>
            <person name="Takami H."/>
        </authorList>
    </citation>
    <scope>NUCLEOTIDE SEQUENCE</scope>
    <source>
        <strain evidence="1">Expedition CK06-06</strain>
    </source>
</reference>
<dbReference type="AlphaFoldDB" id="X0UN62"/>
<dbReference type="InterPro" id="IPR011049">
    <property type="entry name" value="Serralysin-like_metalloprot_C"/>
</dbReference>
<name>X0UN62_9ZZZZ</name>